<dbReference type="GO" id="GO:0005576">
    <property type="term" value="C:extracellular region"/>
    <property type="evidence" value="ECO:0007669"/>
    <property type="project" value="UniProtKB-SubCell"/>
</dbReference>
<dbReference type="AlphaFoldDB" id="A0A6P9BIV8"/>
<dbReference type="Pfam" id="PF00019">
    <property type="entry name" value="TGF_beta"/>
    <property type="match status" value="1"/>
</dbReference>
<dbReference type="SUPFAM" id="SSF57501">
    <property type="entry name" value="Cystine-knot cytokines"/>
    <property type="match status" value="1"/>
</dbReference>
<dbReference type="RefSeq" id="XP_060545864.1">
    <property type="nucleotide sequence ID" value="XM_060689881.1"/>
</dbReference>
<feature type="region of interest" description="Disordered" evidence="8">
    <location>
        <begin position="103"/>
        <end position="125"/>
    </location>
</feature>
<evidence type="ECO:0000313" key="12">
    <source>
        <dbReference type="RefSeq" id="XP_034270774.1"/>
    </source>
</evidence>
<keyword evidence="10" id="KW-1185">Reference proteome</keyword>
<evidence type="ECO:0000256" key="4">
    <source>
        <dbReference type="ARBA" id="ARBA00022729"/>
    </source>
</evidence>
<dbReference type="Proteomes" id="UP001652622">
    <property type="component" value="Unplaced"/>
</dbReference>
<evidence type="ECO:0000313" key="10">
    <source>
        <dbReference type="Proteomes" id="UP001652622"/>
    </source>
</evidence>
<dbReference type="GO" id="GO:0048731">
    <property type="term" value="P:system development"/>
    <property type="evidence" value="ECO:0007669"/>
    <property type="project" value="UniProtKB-ARBA"/>
</dbReference>
<dbReference type="PANTHER" id="PTHR12173">
    <property type="entry name" value="GDNF SUBFAMILY OF TGF-BETA FAMILY"/>
    <property type="match status" value="1"/>
</dbReference>
<comment type="similarity">
    <text evidence="2">Belongs to the TGF-beta family. GDNF subfamily.</text>
</comment>
<dbReference type="Gene3D" id="2.10.90.10">
    <property type="entry name" value="Cystine-knot cytokines"/>
    <property type="match status" value="1"/>
</dbReference>
<sequence length="220" mass="24333">MEWRVDGSKHRLDRPPSSCRSLPIQQARFREQGLWSTLTILSLFAGTVMASPQTLRAASGSLGSASSASMEKNNMETPSLAALNHQNGKNITMRDLSASEFLRAERSPSRSGNARKNFRRSANGPCRKHSRSVLVRNLGLGYETDEVVSLNYCSGSCTQTNYDVVLSYIMQNGILGPRNRNFLSQPCCRPILYENFSFLDTYNVWQTVHEGSAAQCGCVG</sequence>
<comment type="subcellular location">
    <subcellularLocation>
        <location evidence="1">Secreted</location>
    </subcellularLocation>
</comment>
<evidence type="ECO:0000256" key="8">
    <source>
        <dbReference type="SAM" id="MobiDB-lite"/>
    </source>
</evidence>
<organism evidence="10 11">
    <name type="scientific">Pantherophis guttatus</name>
    <name type="common">Corn snake</name>
    <name type="synonym">Elaphe guttata</name>
    <dbReference type="NCBI Taxonomy" id="94885"/>
    <lineage>
        <taxon>Eukaryota</taxon>
        <taxon>Metazoa</taxon>
        <taxon>Chordata</taxon>
        <taxon>Craniata</taxon>
        <taxon>Vertebrata</taxon>
        <taxon>Euteleostomi</taxon>
        <taxon>Lepidosauria</taxon>
        <taxon>Squamata</taxon>
        <taxon>Bifurcata</taxon>
        <taxon>Unidentata</taxon>
        <taxon>Episquamata</taxon>
        <taxon>Toxicofera</taxon>
        <taxon>Serpentes</taxon>
        <taxon>Colubroidea</taxon>
        <taxon>Colubridae</taxon>
        <taxon>Colubrinae</taxon>
        <taxon>Pantherophis</taxon>
    </lineage>
</organism>
<name>A0A6P9BIV8_PANGU</name>
<evidence type="ECO:0000256" key="7">
    <source>
        <dbReference type="RuleBase" id="RU000354"/>
    </source>
</evidence>
<evidence type="ECO:0000259" key="9">
    <source>
        <dbReference type="PROSITE" id="PS51362"/>
    </source>
</evidence>
<proteinExistence type="inferred from homology"/>
<evidence type="ECO:0000256" key="3">
    <source>
        <dbReference type="ARBA" id="ARBA00022525"/>
    </source>
</evidence>
<feature type="domain" description="TGF-beta family profile" evidence="9">
    <location>
        <begin position="103"/>
        <end position="219"/>
    </location>
</feature>
<keyword evidence="6" id="KW-1015">Disulfide bond</keyword>
<dbReference type="GO" id="GO:0008083">
    <property type="term" value="F:growth factor activity"/>
    <property type="evidence" value="ECO:0007669"/>
    <property type="project" value="UniProtKB-KW"/>
</dbReference>
<evidence type="ECO:0000256" key="5">
    <source>
        <dbReference type="ARBA" id="ARBA00023030"/>
    </source>
</evidence>
<keyword evidence="5 7" id="KW-0339">Growth factor</keyword>
<dbReference type="RefSeq" id="XP_034270773.1">
    <property type="nucleotide sequence ID" value="XM_034414882.1"/>
</dbReference>
<dbReference type="KEGG" id="pgut:117664099"/>
<dbReference type="PROSITE" id="PS51362">
    <property type="entry name" value="TGF_BETA_2"/>
    <property type="match status" value="1"/>
</dbReference>
<accession>A0A6P9BIV8</accession>
<dbReference type="RefSeq" id="XP_034270774.1">
    <property type="nucleotide sequence ID" value="XM_034414883.1"/>
</dbReference>
<keyword evidence="3" id="KW-0964">Secreted</keyword>
<dbReference type="GO" id="GO:0030971">
    <property type="term" value="F:receptor tyrosine kinase binding"/>
    <property type="evidence" value="ECO:0007669"/>
    <property type="project" value="InterPro"/>
</dbReference>
<evidence type="ECO:0000313" key="13">
    <source>
        <dbReference type="RefSeq" id="XP_060545864.1"/>
    </source>
</evidence>
<evidence type="ECO:0000256" key="6">
    <source>
        <dbReference type="ARBA" id="ARBA00023157"/>
    </source>
</evidence>
<dbReference type="OrthoDB" id="9936891at2759"/>
<dbReference type="GeneID" id="117664099"/>
<dbReference type="InterPro" id="IPR001839">
    <property type="entry name" value="TGF-b_C"/>
</dbReference>
<dbReference type="InterPro" id="IPR029034">
    <property type="entry name" value="Cystine-knot_cytokine"/>
</dbReference>
<evidence type="ECO:0000256" key="2">
    <source>
        <dbReference type="ARBA" id="ARBA00009832"/>
    </source>
</evidence>
<evidence type="ECO:0000256" key="1">
    <source>
        <dbReference type="ARBA" id="ARBA00004613"/>
    </source>
</evidence>
<reference evidence="11 12" key="1">
    <citation type="submission" date="2025-04" db="UniProtKB">
        <authorList>
            <consortium name="RefSeq"/>
        </authorList>
    </citation>
    <scope>IDENTIFICATION</scope>
    <source>
        <tissue evidence="11 12">Blood</tissue>
    </source>
</reference>
<protein>
    <submittedName>
        <fullName evidence="11 12">Artemin</fullName>
    </submittedName>
</protein>
<gene>
    <name evidence="11 12 13" type="primary">ARTN</name>
</gene>
<dbReference type="GO" id="GO:0030116">
    <property type="term" value="F:glial cell-derived neurotrophic factor receptor binding"/>
    <property type="evidence" value="ECO:0007669"/>
    <property type="project" value="InterPro"/>
</dbReference>
<dbReference type="InterPro" id="IPR043401">
    <property type="entry name" value="GDNF_fam"/>
</dbReference>
<dbReference type="PANTHER" id="PTHR12173:SF9">
    <property type="entry name" value="ARTEMIN"/>
    <property type="match status" value="1"/>
</dbReference>
<dbReference type="OMA" id="ARMEWRV"/>
<keyword evidence="4" id="KW-0732">Signal</keyword>
<evidence type="ECO:0000313" key="11">
    <source>
        <dbReference type="RefSeq" id="XP_034270773.1"/>
    </source>
</evidence>
<dbReference type="CTD" id="9048"/>